<reference evidence="7" key="3">
    <citation type="submission" date="2015-06" db="UniProtKB">
        <authorList>
            <consortium name="EnsemblMetazoa"/>
        </authorList>
    </citation>
    <scope>IDENTIFICATION</scope>
</reference>
<dbReference type="PANTHER" id="PTHR45655">
    <property type="entry name" value="GUANYLATE CYCLASE SOLUBLE SUBUNIT BETA-2"/>
    <property type="match status" value="1"/>
</dbReference>
<dbReference type="Pfam" id="PF07701">
    <property type="entry name" value="HNOBA"/>
    <property type="match status" value="1"/>
</dbReference>
<dbReference type="OMA" id="RMFINTI"/>
<gene>
    <name evidence="6" type="ORF">CAPTEDRAFT_148039</name>
</gene>
<dbReference type="EMBL" id="KB312261">
    <property type="protein sequence ID" value="ELT87551.1"/>
    <property type="molecule type" value="Genomic_DNA"/>
</dbReference>
<dbReference type="InterPro" id="IPR042463">
    <property type="entry name" value="HNOB_dom_associated_sf"/>
</dbReference>
<dbReference type="EMBL" id="AMQN01015822">
    <property type="status" value="NOT_ANNOTATED_CDS"/>
    <property type="molecule type" value="Genomic_DNA"/>
</dbReference>
<feature type="domain" description="Heme NO-binding" evidence="4">
    <location>
        <begin position="3"/>
        <end position="157"/>
    </location>
</feature>
<dbReference type="GO" id="GO:0008074">
    <property type="term" value="C:guanylate cyclase complex, soluble"/>
    <property type="evidence" value="ECO:0007669"/>
    <property type="project" value="TreeGrafter"/>
</dbReference>
<evidence type="ECO:0000313" key="6">
    <source>
        <dbReference type="EMBL" id="ELT87551.1"/>
    </source>
</evidence>
<dbReference type="Proteomes" id="UP000014760">
    <property type="component" value="Unassembled WGS sequence"/>
</dbReference>
<dbReference type="PANTHER" id="PTHR45655:SF13">
    <property type="entry name" value="SOLUBLE GUANYLATE CYCLASE GCY-32-RELATED"/>
    <property type="match status" value="1"/>
</dbReference>
<dbReference type="GO" id="GO:0000166">
    <property type="term" value="F:nucleotide binding"/>
    <property type="evidence" value="ECO:0007669"/>
    <property type="project" value="UniProtKB-KW"/>
</dbReference>
<evidence type="ECO:0000313" key="7">
    <source>
        <dbReference type="EnsemblMetazoa" id="CapteP148039"/>
    </source>
</evidence>
<keyword evidence="8" id="KW-1185">Reference proteome</keyword>
<dbReference type="EnsemblMetazoa" id="CapteT148039">
    <property type="protein sequence ID" value="CapteP148039"/>
    <property type="gene ID" value="CapteG148039"/>
</dbReference>
<dbReference type="InterPro" id="IPR011645">
    <property type="entry name" value="HNOB_dom_associated"/>
</dbReference>
<dbReference type="InterPro" id="IPR038158">
    <property type="entry name" value="H-NOX_domain_sf"/>
</dbReference>
<dbReference type="FunFam" id="3.30.450.260:FF:000002">
    <property type="entry name" value="guanylate cyclase soluble subunit alpha-2"/>
    <property type="match status" value="1"/>
</dbReference>
<dbReference type="EC" id="4.6.1.2" evidence="1"/>
<dbReference type="Pfam" id="PF07700">
    <property type="entry name" value="HNOB"/>
    <property type="match status" value="1"/>
</dbReference>
<proteinExistence type="predicted"/>
<evidence type="ECO:0000256" key="3">
    <source>
        <dbReference type="ARBA" id="ARBA00023293"/>
    </source>
</evidence>
<keyword evidence="3" id="KW-0141">cGMP biosynthesis</keyword>
<dbReference type="Gene3D" id="3.90.1520.10">
    <property type="entry name" value="H-NOX domain"/>
    <property type="match status" value="1"/>
</dbReference>
<protein>
    <recommendedName>
        <fullName evidence="1">guanylate cyclase</fullName>
        <ecNumber evidence="1">4.6.1.2</ecNumber>
    </recommendedName>
</protein>
<dbReference type="SUPFAM" id="SSF111126">
    <property type="entry name" value="Ligand-binding domain in the NO signalling and Golgi transport"/>
    <property type="match status" value="1"/>
</dbReference>
<feature type="non-terminal residue" evidence="6">
    <location>
        <position position="455"/>
    </location>
</feature>
<dbReference type="GO" id="GO:0019934">
    <property type="term" value="P:cGMP-mediated signaling"/>
    <property type="evidence" value="ECO:0007669"/>
    <property type="project" value="TreeGrafter"/>
</dbReference>
<dbReference type="HOGENOM" id="CLU_011614_0_0_1"/>
<evidence type="ECO:0000259" key="5">
    <source>
        <dbReference type="Pfam" id="PF07701"/>
    </source>
</evidence>
<reference evidence="8" key="1">
    <citation type="submission" date="2012-12" db="EMBL/GenBank/DDBJ databases">
        <authorList>
            <person name="Hellsten U."/>
            <person name="Grimwood J."/>
            <person name="Chapman J.A."/>
            <person name="Shapiro H."/>
            <person name="Aerts A."/>
            <person name="Otillar R.P."/>
            <person name="Terry A.Y."/>
            <person name="Boore J.L."/>
            <person name="Simakov O."/>
            <person name="Marletaz F."/>
            <person name="Cho S.-J."/>
            <person name="Edsinger-Gonzales E."/>
            <person name="Havlak P."/>
            <person name="Kuo D.-H."/>
            <person name="Larsson T."/>
            <person name="Lv J."/>
            <person name="Arendt D."/>
            <person name="Savage R."/>
            <person name="Osoegawa K."/>
            <person name="de Jong P."/>
            <person name="Lindberg D.R."/>
            <person name="Seaver E.C."/>
            <person name="Weisblat D.A."/>
            <person name="Putnam N.H."/>
            <person name="Grigoriev I.V."/>
            <person name="Rokhsar D.S."/>
        </authorList>
    </citation>
    <scope>NUCLEOTIDE SEQUENCE</scope>
    <source>
        <strain evidence="8">I ESC-2004</strain>
    </source>
</reference>
<organism evidence="6">
    <name type="scientific">Capitella teleta</name>
    <name type="common">Polychaete worm</name>
    <dbReference type="NCBI Taxonomy" id="283909"/>
    <lineage>
        <taxon>Eukaryota</taxon>
        <taxon>Metazoa</taxon>
        <taxon>Spiralia</taxon>
        <taxon>Lophotrochozoa</taxon>
        <taxon>Annelida</taxon>
        <taxon>Polychaeta</taxon>
        <taxon>Sedentaria</taxon>
        <taxon>Scolecida</taxon>
        <taxon>Capitellidae</taxon>
        <taxon>Capitella</taxon>
    </lineage>
</organism>
<evidence type="ECO:0000256" key="1">
    <source>
        <dbReference type="ARBA" id="ARBA00012202"/>
    </source>
</evidence>
<reference evidence="6 8" key="2">
    <citation type="journal article" date="2013" name="Nature">
        <title>Insights into bilaterian evolution from three spiralian genomes.</title>
        <authorList>
            <person name="Simakov O."/>
            <person name="Marletaz F."/>
            <person name="Cho S.J."/>
            <person name="Edsinger-Gonzales E."/>
            <person name="Havlak P."/>
            <person name="Hellsten U."/>
            <person name="Kuo D.H."/>
            <person name="Larsson T."/>
            <person name="Lv J."/>
            <person name="Arendt D."/>
            <person name="Savage R."/>
            <person name="Osoegawa K."/>
            <person name="de Jong P."/>
            <person name="Grimwood J."/>
            <person name="Chapman J.A."/>
            <person name="Shapiro H."/>
            <person name="Aerts A."/>
            <person name="Otillar R.P."/>
            <person name="Terry A.Y."/>
            <person name="Boore J.L."/>
            <person name="Grigoriev I.V."/>
            <person name="Lindberg D.R."/>
            <person name="Seaver E.C."/>
            <person name="Weisblat D.A."/>
            <person name="Putnam N.H."/>
            <person name="Rokhsar D.S."/>
        </authorList>
    </citation>
    <scope>NUCLEOTIDE SEQUENCE</scope>
    <source>
        <strain evidence="6 8">I ESC-2004</strain>
    </source>
</reference>
<sequence>MVLQGYVKERFKEESWREIQAKCGLAETVDAKAEIDDNMVDKWIESAISTLGFPRDTFLMLVGEYYLEYAKRIGYGEVLRNLGANMLQFVENLDYLHTYIMSEYPKVNMPSFRCESDSVKDRMTVHYYSFRKGLHPLSIGILRAAAKSYFKSELQVQVISESMEYVEDGSAPRQHVVLSITVTQSAHIISNKTRNDLITQDIDRVLERLDEIKRNEGENAMPLMKRKTAGAKWKAVAKMSVLFGGFTPAYPASLSFDAVSFCNAFPYHIAFNSTMTVVHSGITVQKLMPGIRTQAAIVSDFFELLHPHSMDFQFANISKFINTPFVLKTKADKMMSNWGKKPMIILKGQMLFIPSHTVVVYLCSPFVRCLKDVEERAMFLGDIPIHDVTRDLLWMELMGRLRMDSNDPEVMRDEINKLSKQLADERRLNQKLRTCLLPRSVADQLLNSKPYEAGR</sequence>
<dbReference type="GO" id="GO:0020037">
    <property type="term" value="F:heme binding"/>
    <property type="evidence" value="ECO:0007669"/>
    <property type="project" value="InterPro"/>
</dbReference>
<dbReference type="OrthoDB" id="6284203at2759"/>
<keyword evidence="2" id="KW-0547">Nucleotide-binding</keyword>
<dbReference type="STRING" id="283909.R7T463"/>
<evidence type="ECO:0000313" key="8">
    <source>
        <dbReference type="Proteomes" id="UP000014760"/>
    </source>
</evidence>
<evidence type="ECO:0000256" key="2">
    <source>
        <dbReference type="ARBA" id="ARBA00022741"/>
    </source>
</evidence>
<name>R7T463_CAPTE</name>
<feature type="domain" description="Haem NO binding associated" evidence="5">
    <location>
        <begin position="256"/>
        <end position="445"/>
    </location>
</feature>
<dbReference type="GO" id="GO:0070482">
    <property type="term" value="P:response to oxygen levels"/>
    <property type="evidence" value="ECO:0007669"/>
    <property type="project" value="TreeGrafter"/>
</dbReference>
<accession>R7T463</accession>
<evidence type="ECO:0000259" key="4">
    <source>
        <dbReference type="Pfam" id="PF07700"/>
    </source>
</evidence>
<dbReference type="Gene3D" id="3.30.450.260">
    <property type="entry name" value="Haem NO binding associated domain"/>
    <property type="match status" value="1"/>
</dbReference>
<dbReference type="GO" id="GO:0004383">
    <property type="term" value="F:guanylate cyclase activity"/>
    <property type="evidence" value="ECO:0007669"/>
    <property type="project" value="UniProtKB-EC"/>
</dbReference>
<dbReference type="InterPro" id="IPR011644">
    <property type="entry name" value="Heme_NO-bd"/>
</dbReference>
<dbReference type="InterPro" id="IPR024096">
    <property type="entry name" value="NO_sig/Golgi_transp_ligand-bd"/>
</dbReference>
<dbReference type="AlphaFoldDB" id="R7T463"/>